<evidence type="ECO:0000313" key="4">
    <source>
        <dbReference type="Proteomes" id="UP000537825"/>
    </source>
</evidence>
<evidence type="ECO:0000313" key="3">
    <source>
        <dbReference type="EMBL" id="NBC46172.1"/>
    </source>
</evidence>
<feature type="region of interest" description="Disordered" evidence="1">
    <location>
        <begin position="23"/>
        <end position="57"/>
    </location>
</feature>
<protein>
    <recommendedName>
        <fullName evidence="5">Lipoprotein</fullName>
    </recommendedName>
</protein>
<comment type="caution">
    <text evidence="3">The sequence shown here is derived from an EMBL/GenBank/DDBJ whole genome shotgun (WGS) entry which is preliminary data.</text>
</comment>
<feature type="chain" id="PRO_5030826583" description="Lipoprotein" evidence="2">
    <location>
        <begin position="20"/>
        <end position="480"/>
    </location>
</feature>
<dbReference type="Proteomes" id="UP000537825">
    <property type="component" value="Unassembled WGS sequence"/>
</dbReference>
<dbReference type="EMBL" id="JAAAPK010000019">
    <property type="protein sequence ID" value="NBC46172.1"/>
    <property type="molecule type" value="Genomic_DNA"/>
</dbReference>
<dbReference type="AlphaFoldDB" id="A0A7X5BZB4"/>
<reference evidence="3 4" key="1">
    <citation type="submission" date="2020-01" db="EMBL/GenBank/DDBJ databases">
        <title>The draft genome sequence of Corallococcus exiguus DSM 14696.</title>
        <authorList>
            <person name="Zhang X."/>
            <person name="Zhu H."/>
        </authorList>
    </citation>
    <scope>NUCLEOTIDE SEQUENCE [LARGE SCALE GENOMIC DNA]</scope>
    <source>
        <strain evidence="3 4">DSM 14696</strain>
    </source>
</reference>
<gene>
    <name evidence="3" type="ORF">GTZ93_40935</name>
</gene>
<dbReference type="PROSITE" id="PS51257">
    <property type="entry name" value="PROKAR_LIPOPROTEIN"/>
    <property type="match status" value="1"/>
</dbReference>
<accession>A0A7X5BZB4</accession>
<sequence>MFRQLGTTCFLAAALATSACKSKTQDPASAPTPPASPPAQASPATAPPPVSDDTLSFAQSEGDTCKWVRFEGRRNTRRTLFTFPGGCDLAQFSWSLDGRKGTVLQSFKDQRVPRAWLVDLVAGQGTPLPLPGVGRTDELGFDPEGRPVALVAHYDSPPMKPPERAEKEGQRVLVFEGAQYPVDSEGESGLAHAYRLSGDKWTRVETRVAEYGSDLSEGTHVLELARKLGPSTKRASNDDLRPEAVSDEEQTALDASAEMDLIGPRGEDLLGESNWVRSNLSGGAIYYRAEPVEVANASSPLRWNAGGKFVEPEKLTLPGGTDLSLMSRGGVLLVTAGKTVRLYDVNQRKLLGSLDGVSLTSFWPRAEKPGTQRLKLDDSRVALDFIEKSGMALAATGESCSQLKEAGTLGALVKKARVDYREWFVQCDTHDGPQTWSCQARFMTPGDEENPDGPAMRLEYRVQDATQSILPESLVCQLAG</sequence>
<dbReference type="RefSeq" id="WP_139923689.1">
    <property type="nucleotide sequence ID" value="NZ_CBCSLE010000024.1"/>
</dbReference>
<name>A0A7X5BZB4_9BACT</name>
<keyword evidence="2" id="KW-0732">Signal</keyword>
<evidence type="ECO:0000256" key="1">
    <source>
        <dbReference type="SAM" id="MobiDB-lite"/>
    </source>
</evidence>
<proteinExistence type="predicted"/>
<keyword evidence="4" id="KW-1185">Reference proteome</keyword>
<evidence type="ECO:0008006" key="5">
    <source>
        <dbReference type="Google" id="ProtNLM"/>
    </source>
</evidence>
<feature type="signal peptide" evidence="2">
    <location>
        <begin position="1"/>
        <end position="19"/>
    </location>
</feature>
<evidence type="ECO:0000256" key="2">
    <source>
        <dbReference type="SAM" id="SignalP"/>
    </source>
</evidence>
<organism evidence="3 4">
    <name type="scientific">Corallococcus exiguus</name>
    <dbReference type="NCBI Taxonomy" id="83462"/>
    <lineage>
        <taxon>Bacteria</taxon>
        <taxon>Pseudomonadati</taxon>
        <taxon>Myxococcota</taxon>
        <taxon>Myxococcia</taxon>
        <taxon>Myxococcales</taxon>
        <taxon>Cystobacterineae</taxon>
        <taxon>Myxococcaceae</taxon>
        <taxon>Corallococcus</taxon>
    </lineage>
</organism>